<dbReference type="Proteomes" id="UP001292094">
    <property type="component" value="Unassembled WGS sequence"/>
</dbReference>
<dbReference type="EMBL" id="JAWZYT010002270">
    <property type="protein sequence ID" value="KAK4305464.1"/>
    <property type="molecule type" value="Genomic_DNA"/>
</dbReference>
<evidence type="ECO:0000313" key="2">
    <source>
        <dbReference type="EMBL" id="KAK4305464.1"/>
    </source>
</evidence>
<dbReference type="InterPro" id="IPR035963">
    <property type="entry name" value="FERM_2"/>
</dbReference>
<dbReference type="PROSITE" id="PS50057">
    <property type="entry name" value="FERM_3"/>
    <property type="match status" value="1"/>
</dbReference>
<dbReference type="InterPro" id="IPR000299">
    <property type="entry name" value="FERM_domain"/>
</dbReference>
<dbReference type="InterPro" id="IPR011993">
    <property type="entry name" value="PH-like_dom_sf"/>
</dbReference>
<dbReference type="Gene3D" id="1.20.80.60">
    <property type="match status" value="1"/>
</dbReference>
<feature type="domain" description="FERM" evidence="1">
    <location>
        <begin position="1"/>
        <end position="160"/>
    </location>
</feature>
<dbReference type="SUPFAM" id="SSF50729">
    <property type="entry name" value="PH domain-like"/>
    <property type="match status" value="1"/>
</dbReference>
<dbReference type="InterPro" id="IPR018980">
    <property type="entry name" value="FERM_PH-like_C"/>
</dbReference>
<gene>
    <name evidence="2" type="ORF">Pmani_022647</name>
</gene>
<sequence length="160" mass="18273">MFLKVRIFPQRPSCLPDSAVQNLVYLQVKEAISSEELICPASLTTKLEVLARQERMEEYLQEAEELDEYGKWHFVMTRPQDATPVRVSVATSGISVTADNRIHEFPFNEIREILPSGKKLTVKQVSKSLPPAVFLGPDSKFVKDVYYLASIHLQFYLVNK</sequence>
<dbReference type="Gene3D" id="2.30.29.30">
    <property type="entry name" value="Pleckstrin-homology domain (PH domain)/Phosphotyrosine-binding domain (PTB)"/>
    <property type="match status" value="1"/>
</dbReference>
<dbReference type="Pfam" id="PF09380">
    <property type="entry name" value="FERM_C"/>
    <property type="match status" value="1"/>
</dbReference>
<dbReference type="SUPFAM" id="SSF47031">
    <property type="entry name" value="Second domain of FERM"/>
    <property type="match status" value="1"/>
</dbReference>
<protein>
    <recommendedName>
        <fullName evidence="1">FERM domain-containing protein</fullName>
    </recommendedName>
</protein>
<organism evidence="2 3">
    <name type="scientific">Petrolisthes manimaculis</name>
    <dbReference type="NCBI Taxonomy" id="1843537"/>
    <lineage>
        <taxon>Eukaryota</taxon>
        <taxon>Metazoa</taxon>
        <taxon>Ecdysozoa</taxon>
        <taxon>Arthropoda</taxon>
        <taxon>Crustacea</taxon>
        <taxon>Multicrustacea</taxon>
        <taxon>Malacostraca</taxon>
        <taxon>Eumalacostraca</taxon>
        <taxon>Eucarida</taxon>
        <taxon>Decapoda</taxon>
        <taxon>Pleocyemata</taxon>
        <taxon>Anomura</taxon>
        <taxon>Galatheoidea</taxon>
        <taxon>Porcellanidae</taxon>
        <taxon>Petrolisthes</taxon>
    </lineage>
</organism>
<dbReference type="AlphaFoldDB" id="A0AAE1U476"/>
<name>A0AAE1U476_9EUCA</name>
<comment type="caution">
    <text evidence="2">The sequence shown here is derived from an EMBL/GenBank/DDBJ whole genome shotgun (WGS) entry which is preliminary data.</text>
</comment>
<evidence type="ECO:0000313" key="3">
    <source>
        <dbReference type="Proteomes" id="UP001292094"/>
    </source>
</evidence>
<reference evidence="2" key="1">
    <citation type="submission" date="2023-11" db="EMBL/GenBank/DDBJ databases">
        <title>Genome assemblies of two species of porcelain crab, Petrolisthes cinctipes and Petrolisthes manimaculis (Anomura: Porcellanidae).</title>
        <authorList>
            <person name="Angst P."/>
        </authorList>
    </citation>
    <scope>NUCLEOTIDE SEQUENCE</scope>
    <source>
        <strain evidence="2">PB745_02</strain>
        <tissue evidence="2">Gill</tissue>
    </source>
</reference>
<evidence type="ECO:0000259" key="1">
    <source>
        <dbReference type="PROSITE" id="PS50057"/>
    </source>
</evidence>
<accession>A0AAE1U476</accession>
<proteinExistence type="predicted"/>
<keyword evidence="3" id="KW-1185">Reference proteome</keyword>